<dbReference type="InterPro" id="IPR003540">
    <property type="entry name" value="ADP-ribosyltransferase"/>
</dbReference>
<keyword evidence="1" id="KW-0479">Metal-binding</keyword>
<dbReference type="GO" id="GO:0005576">
    <property type="term" value="C:extracellular region"/>
    <property type="evidence" value="ECO:0007669"/>
    <property type="project" value="InterPro"/>
</dbReference>
<keyword evidence="4" id="KW-1185">Reference proteome</keyword>
<evidence type="ECO:0000313" key="3">
    <source>
        <dbReference type="EMBL" id="EDQ88986.1"/>
    </source>
</evidence>
<protein>
    <recommendedName>
        <fullName evidence="2">C3H1-type domain-containing protein</fullName>
    </recommendedName>
</protein>
<feature type="zinc finger region" description="C3H1-type" evidence="1">
    <location>
        <begin position="4"/>
        <end position="27"/>
    </location>
</feature>
<dbReference type="Gene3D" id="4.10.1000.10">
    <property type="entry name" value="Zinc finger, CCCH-type"/>
    <property type="match status" value="1"/>
</dbReference>
<keyword evidence="1" id="KW-0863">Zinc-finger</keyword>
<evidence type="ECO:0000313" key="4">
    <source>
        <dbReference type="Proteomes" id="UP000001357"/>
    </source>
</evidence>
<dbReference type="Proteomes" id="UP000001357">
    <property type="component" value="Unassembled WGS sequence"/>
</dbReference>
<dbReference type="PROSITE" id="PS51996">
    <property type="entry name" value="TR_MART"/>
    <property type="match status" value="1"/>
</dbReference>
<dbReference type="EMBL" id="CH991552">
    <property type="protein sequence ID" value="EDQ88986.1"/>
    <property type="molecule type" value="Genomic_DNA"/>
</dbReference>
<proteinExistence type="predicted"/>
<dbReference type="InParanoid" id="A9V0C4"/>
<feature type="zinc finger region" description="C3H1-type" evidence="1">
    <location>
        <begin position="45"/>
        <end position="73"/>
    </location>
</feature>
<accession>A9V0C4</accession>
<dbReference type="AlphaFoldDB" id="A9V0C4"/>
<dbReference type="GO" id="GO:0008270">
    <property type="term" value="F:zinc ion binding"/>
    <property type="evidence" value="ECO:0007669"/>
    <property type="project" value="UniProtKB-KW"/>
</dbReference>
<organism evidence="3 4">
    <name type="scientific">Monosiga brevicollis</name>
    <name type="common">Choanoflagellate</name>
    <dbReference type="NCBI Taxonomy" id="81824"/>
    <lineage>
        <taxon>Eukaryota</taxon>
        <taxon>Choanoflagellata</taxon>
        <taxon>Craspedida</taxon>
        <taxon>Salpingoecidae</taxon>
        <taxon>Monosiga</taxon>
    </lineage>
</organism>
<sequence>MTMFCKLYNTPGSCPNGDLCRHLHRPVCTRFILPGGCPNRSACEYQHVQECRYFNTPNGCRNGLSCRFPHRAAPTFHQSHYKRAYDAMGPKPQQRRGASLQVEQALRDNLGDEVGDRFFSLHYEEGLTTAQSVIALWCEDVGVFRTLNDIIIADDARQFQLGWMTFIRILTAFLTRQDHCMDRDRVVWRASSMTRLQADRLFPDMVIRPPMFVSTSALKSGALKLMRRNKRFLLRIHVPAGCRNAAYVDHLSQYQQEHEILIPPYSPFEVISVDFSRCLINLRLLDGMQYESVERRSGISAPAFPL</sequence>
<dbReference type="PROSITE" id="PS50103">
    <property type="entry name" value="ZF_C3H1"/>
    <property type="match status" value="2"/>
</dbReference>
<dbReference type="SUPFAM" id="SSF56399">
    <property type="entry name" value="ADP-ribosylation"/>
    <property type="match status" value="1"/>
</dbReference>
<gene>
    <name evidence="3" type="ORF">MONBRDRAFT_8545</name>
</gene>
<reference evidence="3 4" key="1">
    <citation type="journal article" date="2008" name="Nature">
        <title>The genome of the choanoflagellate Monosiga brevicollis and the origin of metazoans.</title>
        <authorList>
            <consortium name="JGI Sequencing"/>
            <person name="King N."/>
            <person name="Westbrook M.J."/>
            <person name="Young S.L."/>
            <person name="Kuo A."/>
            <person name="Abedin M."/>
            <person name="Chapman J."/>
            <person name="Fairclough S."/>
            <person name="Hellsten U."/>
            <person name="Isogai Y."/>
            <person name="Letunic I."/>
            <person name="Marr M."/>
            <person name="Pincus D."/>
            <person name="Putnam N."/>
            <person name="Rokas A."/>
            <person name="Wright K.J."/>
            <person name="Zuzow R."/>
            <person name="Dirks W."/>
            <person name="Good M."/>
            <person name="Goodstein D."/>
            <person name="Lemons D."/>
            <person name="Li W."/>
            <person name="Lyons J.B."/>
            <person name="Morris A."/>
            <person name="Nichols S."/>
            <person name="Richter D.J."/>
            <person name="Salamov A."/>
            <person name="Bork P."/>
            <person name="Lim W.A."/>
            <person name="Manning G."/>
            <person name="Miller W.T."/>
            <person name="McGinnis W."/>
            <person name="Shapiro H."/>
            <person name="Tjian R."/>
            <person name="Grigoriev I.V."/>
            <person name="Rokhsar D."/>
        </authorList>
    </citation>
    <scope>NUCLEOTIDE SEQUENCE [LARGE SCALE GENOMIC DNA]</scope>
    <source>
        <strain evidence="4">MX1 / ATCC 50154</strain>
    </source>
</reference>
<evidence type="ECO:0000259" key="2">
    <source>
        <dbReference type="PROSITE" id="PS50103"/>
    </source>
</evidence>
<dbReference type="InterPro" id="IPR000571">
    <property type="entry name" value="Znf_CCCH"/>
</dbReference>
<feature type="domain" description="C3H1-type" evidence="2">
    <location>
        <begin position="4"/>
        <end position="27"/>
    </location>
</feature>
<dbReference type="KEGG" id="mbr:MONBRDRAFT_8545"/>
<dbReference type="Pfam" id="PF03496">
    <property type="entry name" value="ADPrib_exo_Tox"/>
    <property type="match status" value="1"/>
</dbReference>
<dbReference type="RefSeq" id="XP_001746091.1">
    <property type="nucleotide sequence ID" value="XM_001746039.1"/>
</dbReference>
<keyword evidence="1" id="KW-0862">Zinc</keyword>
<dbReference type="GeneID" id="5891340"/>
<feature type="domain" description="C3H1-type" evidence="2">
    <location>
        <begin position="45"/>
        <end position="73"/>
    </location>
</feature>
<dbReference type="Gene3D" id="3.90.176.10">
    <property type="entry name" value="Toxin ADP-ribosyltransferase, Chain A, domain 1"/>
    <property type="match status" value="1"/>
</dbReference>
<evidence type="ECO:0000256" key="1">
    <source>
        <dbReference type="PROSITE-ProRule" id="PRU00723"/>
    </source>
</evidence>
<name>A9V0C4_MONBE</name>